<reference evidence="2" key="1">
    <citation type="submission" date="2022-11" db="UniProtKB">
        <authorList>
            <consortium name="WormBaseParasite"/>
        </authorList>
    </citation>
    <scope>IDENTIFICATION</scope>
</reference>
<proteinExistence type="predicted"/>
<name>A0A914PAN3_9BILA</name>
<dbReference type="Proteomes" id="UP000887578">
    <property type="component" value="Unplaced"/>
</dbReference>
<organism evidence="1 2">
    <name type="scientific">Panagrolaimus davidi</name>
    <dbReference type="NCBI Taxonomy" id="227884"/>
    <lineage>
        <taxon>Eukaryota</taxon>
        <taxon>Metazoa</taxon>
        <taxon>Ecdysozoa</taxon>
        <taxon>Nematoda</taxon>
        <taxon>Chromadorea</taxon>
        <taxon>Rhabditida</taxon>
        <taxon>Tylenchina</taxon>
        <taxon>Panagrolaimomorpha</taxon>
        <taxon>Panagrolaimoidea</taxon>
        <taxon>Panagrolaimidae</taxon>
        <taxon>Panagrolaimus</taxon>
    </lineage>
</organism>
<evidence type="ECO:0000313" key="2">
    <source>
        <dbReference type="WBParaSite" id="PDA_v2.g1235.t1"/>
    </source>
</evidence>
<sequence length="324" mass="38336">MIADKKKFCRFCFIKYDKIHLKNKKKCPSNDKCVGWYSTDHHAVFCSERVKGMARNLFLPKIDQNLLQRFIETFDIEEQFSFGLSSQNAQKYVSLKNIKLTKSFSDGNEDTKKPLTSDDIIVVICTLGIYSTNKKEIVFKEITSMKAFWKVRILHIGTLDLSVHELSQLIGSYTKKIIIVKISSNIAFAEIIRNVPNIEILTVFDKSWISKQTTWLEDLYKYKEGKNFRELLIHLNNIEFDAETLKKFVKTKSINGVIIKIRYENRKKQKAFRQFVDKMSEVFIRKYDEFSHIRLEFEGIRDYKSFYFKHEKNEGPLLKKRKKK</sequence>
<dbReference type="WBParaSite" id="PDA_v2.g1235.t1">
    <property type="protein sequence ID" value="PDA_v2.g1235.t1"/>
    <property type="gene ID" value="PDA_v2.g1235"/>
</dbReference>
<keyword evidence="1" id="KW-1185">Reference proteome</keyword>
<dbReference type="AlphaFoldDB" id="A0A914PAN3"/>
<protein>
    <submittedName>
        <fullName evidence="2">Uncharacterized protein</fullName>
    </submittedName>
</protein>
<accession>A0A914PAN3</accession>
<evidence type="ECO:0000313" key="1">
    <source>
        <dbReference type="Proteomes" id="UP000887578"/>
    </source>
</evidence>